<dbReference type="KEGG" id="bbel:109462457"/>
<evidence type="ECO:0000259" key="15">
    <source>
        <dbReference type="SMART" id="SM00079"/>
    </source>
</evidence>
<dbReference type="FunFam" id="3.40.190.10:FF:000078">
    <property type="entry name" value="glutamate receptor ionotropic, NMDA 3B"/>
    <property type="match status" value="1"/>
</dbReference>
<keyword evidence="17" id="KW-1185">Reference proteome</keyword>
<dbReference type="GeneID" id="109462457"/>
<feature type="transmembrane region" description="Helical" evidence="13">
    <location>
        <begin position="224"/>
        <end position="249"/>
    </location>
</feature>
<dbReference type="InterPro" id="IPR001320">
    <property type="entry name" value="Iontro_rcpt_C"/>
</dbReference>
<dbReference type="SMART" id="SM00918">
    <property type="entry name" value="Lig_chan-Glu_bd"/>
    <property type="match status" value="1"/>
</dbReference>
<evidence type="ECO:0000256" key="4">
    <source>
        <dbReference type="ARBA" id="ARBA00022989"/>
    </source>
</evidence>
<dbReference type="GO" id="GO:0005886">
    <property type="term" value="C:plasma membrane"/>
    <property type="evidence" value="ECO:0007669"/>
    <property type="project" value="UniProtKB-ARBA"/>
</dbReference>
<evidence type="ECO:0000256" key="8">
    <source>
        <dbReference type="ARBA" id="ARBA00023170"/>
    </source>
</evidence>
<feature type="domain" description="Ionotropic glutamate receptor L-glutamate and glycine-binding" evidence="16">
    <location>
        <begin position="44"/>
        <end position="101"/>
    </location>
</feature>
<evidence type="ECO:0000256" key="1">
    <source>
        <dbReference type="ARBA" id="ARBA00004141"/>
    </source>
</evidence>
<dbReference type="Pfam" id="PF00060">
    <property type="entry name" value="Lig_chan"/>
    <property type="match status" value="1"/>
</dbReference>
<evidence type="ECO:0000256" key="14">
    <source>
        <dbReference type="SAM" id="SignalP"/>
    </source>
</evidence>
<feature type="region of interest" description="Disordered" evidence="12">
    <location>
        <begin position="443"/>
        <end position="465"/>
    </location>
</feature>
<dbReference type="RefSeq" id="XP_019614571.1">
    <property type="nucleotide sequence ID" value="XM_019759012.1"/>
</dbReference>
<dbReference type="GO" id="GO:0015276">
    <property type="term" value="F:ligand-gated monoatomic ion channel activity"/>
    <property type="evidence" value="ECO:0007669"/>
    <property type="project" value="InterPro"/>
</dbReference>
<evidence type="ECO:0000313" key="18">
    <source>
        <dbReference type="RefSeq" id="XP_019614571.1"/>
    </source>
</evidence>
<dbReference type="Gene3D" id="3.40.190.10">
    <property type="entry name" value="Periplasmic binding protein-like II"/>
    <property type="match status" value="2"/>
</dbReference>
<keyword evidence="7 13" id="KW-0472">Membrane</keyword>
<evidence type="ECO:0000256" key="6">
    <source>
        <dbReference type="ARBA" id="ARBA00023065"/>
    </source>
</evidence>
<dbReference type="AlphaFoldDB" id="A0A6P4YCE9"/>
<feature type="signal peptide" evidence="14">
    <location>
        <begin position="1"/>
        <end position="21"/>
    </location>
</feature>
<proteinExistence type="predicted"/>
<evidence type="ECO:0000256" key="13">
    <source>
        <dbReference type="SAM" id="Phobius"/>
    </source>
</evidence>
<evidence type="ECO:0000256" key="12">
    <source>
        <dbReference type="SAM" id="MobiDB-lite"/>
    </source>
</evidence>
<dbReference type="Pfam" id="PF10613">
    <property type="entry name" value="Lig_chan-Glu_bd"/>
    <property type="match status" value="1"/>
</dbReference>
<keyword evidence="3 13" id="KW-0812">Transmembrane</keyword>
<accession>A0A6P4YCE9</accession>
<dbReference type="OrthoDB" id="5984008at2759"/>
<protein>
    <submittedName>
        <fullName evidence="18">Glutamate receptor-like</fullName>
    </submittedName>
</protein>
<evidence type="ECO:0000256" key="10">
    <source>
        <dbReference type="ARBA" id="ARBA00023286"/>
    </source>
</evidence>
<evidence type="ECO:0000259" key="16">
    <source>
        <dbReference type="SMART" id="SM00918"/>
    </source>
</evidence>
<keyword evidence="5" id="KW-0175">Coiled coil</keyword>
<keyword evidence="2" id="KW-0813">Transport</keyword>
<dbReference type="GO" id="GO:0043226">
    <property type="term" value="C:organelle"/>
    <property type="evidence" value="ECO:0007669"/>
    <property type="project" value="UniProtKB-ARBA"/>
</dbReference>
<reference evidence="18" key="1">
    <citation type="submission" date="2025-08" db="UniProtKB">
        <authorList>
            <consortium name="RefSeq"/>
        </authorList>
    </citation>
    <scope>IDENTIFICATION</scope>
    <source>
        <tissue evidence="18">Gonad</tissue>
    </source>
</reference>
<keyword evidence="11" id="KW-0407">Ion channel</keyword>
<keyword evidence="6" id="KW-0406">Ion transport</keyword>
<keyword evidence="14" id="KW-0732">Signal</keyword>
<feature type="chain" id="PRO_5027879053" evidence="14">
    <location>
        <begin position="22"/>
        <end position="465"/>
    </location>
</feature>
<sequence length="465" mass="51484">MAWAVYLLVGSVLGVTCSVSAQGTNATGDNGSRTIIVGAIQNPSFLHKREDGTFEGYHVDLMTELSDLIRFDFVIKEPADMKYGSLREDGTWTGMVGELVRGETDMALGLIIASPREAVIDFSAVVLDDRLEMLVKKPETTRREWWRVIMPIPVWLMVMGSFLLAAIVMFVIIRVSPYENRAYSTEVGEASRLSTFGHSLWICYSVMSWQGVDYSPRSVSGRFLFVFWFGFIVWTLILITGAIAGFFLASPAAFPVVPIESFDDLAATDGIRPAFYGGGATEMFFKNFPSTSFQRLLQRAIRVSSTDEGLKLVRGGGVAFITESSVTQFYSNVKPCDLMAIHDGSTETTRYQAIGLPVGSPFREKLNIAIMHLRESGRLHVLYRKWVAPGECTHQSDSFSKTRPASFQRLTTSDLMPVFIELVVAAILALCIMGIEVKWDKRTAKQPDAAPSGKSAGPRDDDRKV</sequence>
<gene>
    <name evidence="18" type="primary">LOC109462457</name>
</gene>
<keyword evidence="4 13" id="KW-1133">Transmembrane helix</keyword>
<dbReference type="Gene3D" id="1.10.287.70">
    <property type="match status" value="1"/>
</dbReference>
<evidence type="ECO:0000256" key="3">
    <source>
        <dbReference type="ARBA" id="ARBA00022692"/>
    </source>
</evidence>
<keyword evidence="8" id="KW-0675">Receptor</keyword>
<evidence type="ECO:0000313" key="17">
    <source>
        <dbReference type="Proteomes" id="UP000515135"/>
    </source>
</evidence>
<evidence type="ECO:0000256" key="5">
    <source>
        <dbReference type="ARBA" id="ARBA00023054"/>
    </source>
</evidence>
<evidence type="ECO:0000256" key="9">
    <source>
        <dbReference type="ARBA" id="ARBA00023180"/>
    </source>
</evidence>
<dbReference type="InterPro" id="IPR019594">
    <property type="entry name" value="Glu/Gly-bd"/>
</dbReference>
<dbReference type="SMART" id="SM00079">
    <property type="entry name" value="PBPe"/>
    <property type="match status" value="1"/>
</dbReference>
<dbReference type="Proteomes" id="UP000515135">
    <property type="component" value="Unplaced"/>
</dbReference>
<evidence type="ECO:0000256" key="11">
    <source>
        <dbReference type="ARBA" id="ARBA00023303"/>
    </source>
</evidence>
<keyword evidence="9" id="KW-0325">Glycoprotein</keyword>
<keyword evidence="10" id="KW-1071">Ligand-gated ion channel</keyword>
<dbReference type="PANTHER" id="PTHR18966">
    <property type="entry name" value="IONOTROPIC GLUTAMATE RECEPTOR"/>
    <property type="match status" value="1"/>
</dbReference>
<feature type="domain" description="Ionotropic glutamate receptor C-terminal" evidence="15">
    <location>
        <begin position="34"/>
        <end position="389"/>
    </location>
</feature>
<evidence type="ECO:0000256" key="7">
    <source>
        <dbReference type="ARBA" id="ARBA00023136"/>
    </source>
</evidence>
<dbReference type="InterPro" id="IPR015683">
    <property type="entry name" value="Ionotropic_Glu_rcpt"/>
</dbReference>
<comment type="subcellular location">
    <subcellularLocation>
        <location evidence="1">Membrane</location>
        <topology evidence="1">Multi-pass membrane protein</topology>
    </subcellularLocation>
</comment>
<feature type="transmembrane region" description="Helical" evidence="13">
    <location>
        <begin position="415"/>
        <end position="435"/>
    </location>
</feature>
<feature type="transmembrane region" description="Helical" evidence="13">
    <location>
        <begin position="148"/>
        <end position="173"/>
    </location>
</feature>
<organism evidence="17 18">
    <name type="scientific">Branchiostoma belcheri</name>
    <name type="common">Amphioxus</name>
    <dbReference type="NCBI Taxonomy" id="7741"/>
    <lineage>
        <taxon>Eukaryota</taxon>
        <taxon>Metazoa</taxon>
        <taxon>Chordata</taxon>
        <taxon>Cephalochordata</taxon>
        <taxon>Leptocardii</taxon>
        <taxon>Amphioxiformes</taxon>
        <taxon>Branchiostomatidae</taxon>
        <taxon>Branchiostoma</taxon>
    </lineage>
</organism>
<evidence type="ECO:0000256" key="2">
    <source>
        <dbReference type="ARBA" id="ARBA00022448"/>
    </source>
</evidence>
<name>A0A6P4YCE9_BRABE</name>
<dbReference type="SUPFAM" id="SSF81324">
    <property type="entry name" value="Voltage-gated potassium channels"/>
    <property type="match status" value="1"/>
</dbReference>
<dbReference type="SUPFAM" id="SSF53850">
    <property type="entry name" value="Periplasmic binding protein-like II"/>
    <property type="match status" value="1"/>
</dbReference>